<feature type="chain" id="PRO_5012406685" description="Gliding motility-associated C-terminal domain-containing protein" evidence="1">
    <location>
        <begin position="22"/>
        <end position="1769"/>
    </location>
</feature>
<evidence type="ECO:0008006" key="4">
    <source>
        <dbReference type="Google" id="ProtNLM"/>
    </source>
</evidence>
<evidence type="ECO:0000313" key="3">
    <source>
        <dbReference type="Proteomes" id="UP000223913"/>
    </source>
</evidence>
<keyword evidence="3" id="KW-1185">Reference proteome</keyword>
<comment type="caution">
    <text evidence="2">The sequence shown here is derived from an EMBL/GenBank/DDBJ whole genome shotgun (WGS) entry which is preliminary data.</text>
</comment>
<accession>A0A2D0NAQ9</accession>
<organism evidence="2 3">
    <name type="scientific">Flavilitoribacter nigricans (strain ATCC 23147 / DSM 23189 / NBRC 102662 / NCIMB 1420 / SS-2)</name>
    <name type="common">Lewinella nigricans</name>
    <dbReference type="NCBI Taxonomy" id="1122177"/>
    <lineage>
        <taxon>Bacteria</taxon>
        <taxon>Pseudomonadati</taxon>
        <taxon>Bacteroidota</taxon>
        <taxon>Saprospiria</taxon>
        <taxon>Saprospirales</taxon>
        <taxon>Lewinellaceae</taxon>
        <taxon>Flavilitoribacter</taxon>
    </lineage>
</organism>
<name>A0A2D0NAQ9_FLAN2</name>
<dbReference type="OrthoDB" id="7794186at2"/>
<gene>
    <name evidence="2" type="ORF">CRP01_16575</name>
</gene>
<feature type="signal peptide" evidence="1">
    <location>
        <begin position="1"/>
        <end position="21"/>
    </location>
</feature>
<sequence length="1769" mass="192513">MMLKTTLSASLAFLLCTSLIAADYYWVGGSGDWSDISHWATTSGGSTFHNQAPTSDDNVFFDGNSFNGNGQTVTVNTDIVFCRNMNWTGASGNPVFVGSPQQVLSVYGSIILNANMDFNFPGEIRMSSLEPGQSITTNGHQLGKTLTFEGVGGEWELQDPLNVDSLINLRNGVVRTNGVAITTAYLDLQSPTTATLEMGSSKVTVTGLNYSIRNQPVPAIRIHTNNLVLNMANTEIELTNGRGGVTISGNQPVNIGSLVFSASEGTAKVEIGSNTSLNTDRLRFGNSAVITGQVNTGALALAAGKAYTFDSDITYNIGSLSAPGQCEAPIQIFGSISGTPAFFSSASGPIQVAYASIKDIHGIGGANFTANNSADLGNNDGWTINASSQNELYWVGGTGDWDDSAHWSFTSGGAGGACVPTGADNVFFDANSFGAAGEVVTINVENALCRNMDWSGASGMPVFAGNKANSLRIYGSLRFIPNMMLDFEGSVYFESSTAGNTITTGNLLFNQNVFFNGRGGAWSLNDTLQVDRNIQLISGFLTTNNQTVVCEKFLSTSTFDRQLLLGESHIIMRQINLSSGGARTCEFWLQSDNLVFDAGTSWIDFTQFGYLRTDGSGTVNYYEVTFNWYGTTRNDTQATVYVHNMTFFQDGAFLDRFTVGTLNLTPGFEYFLASWETFTFNNINAVGSCDSLIYIHSMNDNQEAFIDSPKDQILEYVILRDVHNISGDNFTANNSVDLDNNMNWQINDLAARTLYWVGGDGDWSDQAHWSLSSGGSGGECIPTPIDDVFFDENSFSAPGQLVNDIMPKHYCHNLTWQNITTTPRLELLDLYIFGSLEFADDMEVYVFNTRFAGDEAGHTINTRAHELVYAYIAGEGDWMLQDSFLAYSVGLEHGGWNTNGYAVNLEYFYAFQEELPKHLKLGGSHITVTAEQPSFPWSVSGNITLEADSSLIELTSNSATFYNRVLNGGELVYNEVLFSAKAGRSVVNSGNGTSIRANHMQFNNNGVIYGSNTFDTLIFAPGKAYQLQALQTQTIVDHWQIIGNNCVPIQLSSTEPGIKSTAFMASGRVNGDFIQMSDQEATGGAEFYAGTHSTNVGNSNTGWIFDSAEDFVETGFLGKDVILCNDNTIVLDADNKGPDETYAWQDGSTESTFTVPGAGTYWAEVSFTNNCTIRDSIQIIPQDDFMANVGNDTTLCTGADLLLDATFDALGVTYLWHDGSTMPTFLVDSPGEYKVELELSGCTVRDSMEVTYFDPPVLDVAEDQTLCFGTTLALDANITDAVTYTWQDGTDGAVYNVATPGTYWVDVDFAHCVRRDSVLIDYYPEVIVDIGSDTTLCENETLLVDAAQPDAVYAWQDGSTAASFTVSEPAIYWVDVSINGCTERDSLEAFYTPLPVFDLGPDLRPCEDDLPQLSTSVAGATYAWQDGSTQADFTVSSDGIYWLDVTKDGCSDRDSVIVEYIILPDMVLGEDRTLCEGEQVDYDVSFPGARYSWQDGSTNPLYTITTSGDYTVAISVEQCNVEDEVSILFNPTPTFTLPEDTLLCQGDNLNLRINTFADEYRWSDGSSASSLTVSYPGGTIWGETELDGCTFRDEIVVAYQEPPQVDLGRDTLICEDFSVMLSAGVVAESYLWQDGSTSRSIESSGSGLYSVEVVDGPCMVTDSVFVGTRPCVYFEVFVPNAFSPNGDGINDVLRPMISSQVQISKYNFKVYDRWGTEVFTSANLDDGWDGMLKSLPLPMGVYIYFVEFDYMDDRGGGSDLITGDVMLIR</sequence>
<reference evidence="2 3" key="1">
    <citation type="submission" date="2017-10" db="EMBL/GenBank/DDBJ databases">
        <title>The draft genome sequence of Lewinella nigricans NBRC 102662.</title>
        <authorList>
            <person name="Wang K."/>
        </authorList>
    </citation>
    <scope>NUCLEOTIDE SEQUENCE [LARGE SCALE GENOMIC DNA]</scope>
    <source>
        <strain evidence="2 3">NBRC 102662</strain>
    </source>
</reference>
<dbReference type="InterPro" id="IPR026341">
    <property type="entry name" value="T9SS_type_B"/>
</dbReference>
<dbReference type="Pfam" id="PF13585">
    <property type="entry name" value="CHU_C"/>
    <property type="match status" value="1"/>
</dbReference>
<dbReference type="Proteomes" id="UP000223913">
    <property type="component" value="Unassembled WGS sequence"/>
</dbReference>
<evidence type="ECO:0000256" key="1">
    <source>
        <dbReference type="SAM" id="SignalP"/>
    </source>
</evidence>
<dbReference type="RefSeq" id="WP_099151178.1">
    <property type="nucleotide sequence ID" value="NZ_PDUD01000021.1"/>
</dbReference>
<proteinExistence type="predicted"/>
<evidence type="ECO:0000313" key="2">
    <source>
        <dbReference type="EMBL" id="PHN05602.1"/>
    </source>
</evidence>
<dbReference type="NCBIfam" id="TIGR04131">
    <property type="entry name" value="Bac_Flav_CTERM"/>
    <property type="match status" value="1"/>
</dbReference>
<keyword evidence="1" id="KW-0732">Signal</keyword>
<protein>
    <recommendedName>
        <fullName evidence="4">Gliding motility-associated C-terminal domain-containing protein</fullName>
    </recommendedName>
</protein>
<dbReference type="EMBL" id="PDUD01000021">
    <property type="protein sequence ID" value="PHN05602.1"/>
    <property type="molecule type" value="Genomic_DNA"/>
</dbReference>